<name>A0A165P6F0_9APHY</name>
<dbReference type="EMBL" id="KV429072">
    <property type="protein sequence ID" value="KZT67820.1"/>
    <property type="molecule type" value="Genomic_DNA"/>
</dbReference>
<dbReference type="Proteomes" id="UP000076727">
    <property type="component" value="Unassembled WGS sequence"/>
</dbReference>
<protein>
    <submittedName>
        <fullName evidence="2">Uncharacterized protein</fullName>
    </submittedName>
</protein>
<dbReference type="AlphaFoldDB" id="A0A165P6F0"/>
<evidence type="ECO:0000313" key="3">
    <source>
        <dbReference type="Proteomes" id="UP000076727"/>
    </source>
</evidence>
<gene>
    <name evidence="2" type="ORF">DAEQUDRAFT_372991</name>
</gene>
<sequence length="104" mass="11599">MSFNVHNFLLPLQLSISVPKALAGGEEPECAYLHFKGKSDSSSESTCLQLQSLTTWCKLYGERYDVPRQLCCSAKPNWKTSNWPAETPMIISKAQCFRILAVGT</sequence>
<evidence type="ECO:0000256" key="1">
    <source>
        <dbReference type="SAM" id="SignalP"/>
    </source>
</evidence>
<reference evidence="2 3" key="1">
    <citation type="journal article" date="2016" name="Mol. Biol. Evol.">
        <title>Comparative Genomics of Early-Diverging Mushroom-Forming Fungi Provides Insights into the Origins of Lignocellulose Decay Capabilities.</title>
        <authorList>
            <person name="Nagy L.G."/>
            <person name="Riley R."/>
            <person name="Tritt A."/>
            <person name="Adam C."/>
            <person name="Daum C."/>
            <person name="Floudas D."/>
            <person name="Sun H."/>
            <person name="Yadav J.S."/>
            <person name="Pangilinan J."/>
            <person name="Larsson K.H."/>
            <person name="Matsuura K."/>
            <person name="Barry K."/>
            <person name="Labutti K."/>
            <person name="Kuo R."/>
            <person name="Ohm R.A."/>
            <person name="Bhattacharya S.S."/>
            <person name="Shirouzu T."/>
            <person name="Yoshinaga Y."/>
            <person name="Martin F.M."/>
            <person name="Grigoriev I.V."/>
            <person name="Hibbett D.S."/>
        </authorList>
    </citation>
    <scope>NUCLEOTIDE SEQUENCE [LARGE SCALE GENOMIC DNA]</scope>
    <source>
        <strain evidence="2 3">L-15889</strain>
    </source>
</reference>
<proteinExistence type="predicted"/>
<accession>A0A165P6F0</accession>
<keyword evidence="3" id="KW-1185">Reference proteome</keyword>
<feature type="signal peptide" evidence="1">
    <location>
        <begin position="1"/>
        <end position="23"/>
    </location>
</feature>
<feature type="chain" id="PRO_5007863792" evidence="1">
    <location>
        <begin position="24"/>
        <end position="104"/>
    </location>
</feature>
<keyword evidence="1" id="KW-0732">Signal</keyword>
<organism evidence="2 3">
    <name type="scientific">Daedalea quercina L-15889</name>
    <dbReference type="NCBI Taxonomy" id="1314783"/>
    <lineage>
        <taxon>Eukaryota</taxon>
        <taxon>Fungi</taxon>
        <taxon>Dikarya</taxon>
        <taxon>Basidiomycota</taxon>
        <taxon>Agaricomycotina</taxon>
        <taxon>Agaricomycetes</taxon>
        <taxon>Polyporales</taxon>
        <taxon>Fomitopsis</taxon>
    </lineage>
</organism>
<evidence type="ECO:0000313" key="2">
    <source>
        <dbReference type="EMBL" id="KZT67820.1"/>
    </source>
</evidence>